<feature type="transmembrane region" description="Helical" evidence="15">
    <location>
        <begin position="109"/>
        <end position="127"/>
    </location>
</feature>
<keyword evidence="6" id="KW-1003">Cell membrane</keyword>
<evidence type="ECO:0000256" key="6">
    <source>
        <dbReference type="ARBA" id="ARBA00022475"/>
    </source>
</evidence>
<keyword evidence="11 15" id="KW-1133">Transmembrane helix</keyword>
<evidence type="ECO:0000256" key="11">
    <source>
        <dbReference type="ARBA" id="ARBA00022989"/>
    </source>
</evidence>
<comment type="caution">
    <text evidence="16">The sequence shown here is derived from an EMBL/GenBank/DDBJ whole genome shotgun (WGS) entry which is preliminary data.</text>
</comment>
<evidence type="ECO:0000256" key="10">
    <source>
        <dbReference type="ARBA" id="ARBA00022914"/>
    </source>
</evidence>
<keyword evidence="5" id="KW-0475">Mercuric resistance</keyword>
<comment type="function">
    <text evidence="14">Involved in mercury resistance. Probably transfers a mercuric ion from the periplasmic Hg(2+)-binding protein MerP to the cytoplasmic mercuric reductase MerA.</text>
</comment>
<dbReference type="EMBL" id="BMIH01000004">
    <property type="protein sequence ID" value="GGB37399.1"/>
    <property type="molecule type" value="Genomic_DNA"/>
</dbReference>
<evidence type="ECO:0000313" key="17">
    <source>
        <dbReference type="Proteomes" id="UP000623067"/>
    </source>
</evidence>
<keyword evidence="4" id="KW-0813">Transport</keyword>
<evidence type="ECO:0000256" key="2">
    <source>
        <dbReference type="ARBA" id="ARBA00008224"/>
    </source>
</evidence>
<keyword evidence="8 15" id="KW-0812">Transmembrane</keyword>
<dbReference type="GO" id="GO:0005886">
    <property type="term" value="C:plasma membrane"/>
    <property type="evidence" value="ECO:0007669"/>
    <property type="project" value="UniProtKB-SubCell"/>
</dbReference>
<accession>A0A916TA14</accession>
<protein>
    <recommendedName>
        <fullName evidence="3">Mercuric transport protein MerT</fullName>
    </recommendedName>
    <alternativeName>
        <fullName evidence="13">Mercury ion transport protein</fullName>
    </alternativeName>
</protein>
<evidence type="ECO:0000256" key="12">
    <source>
        <dbReference type="ARBA" id="ARBA00023136"/>
    </source>
</evidence>
<reference evidence="16" key="1">
    <citation type="journal article" date="2014" name="Int. J. Syst. Evol. Microbiol.">
        <title>Complete genome sequence of Corynebacterium casei LMG S-19264T (=DSM 44701T), isolated from a smear-ripened cheese.</title>
        <authorList>
            <consortium name="US DOE Joint Genome Institute (JGI-PGF)"/>
            <person name="Walter F."/>
            <person name="Albersmeier A."/>
            <person name="Kalinowski J."/>
            <person name="Ruckert C."/>
        </authorList>
    </citation>
    <scope>NUCLEOTIDE SEQUENCE</scope>
    <source>
        <strain evidence="16">CGMCC 1.15330</strain>
    </source>
</reference>
<organism evidence="16 17">
    <name type="scientific">Sphingomonas metalli</name>
    <dbReference type="NCBI Taxonomy" id="1779358"/>
    <lineage>
        <taxon>Bacteria</taxon>
        <taxon>Pseudomonadati</taxon>
        <taxon>Pseudomonadota</taxon>
        <taxon>Alphaproteobacteria</taxon>
        <taxon>Sphingomonadales</taxon>
        <taxon>Sphingomonadaceae</taxon>
        <taxon>Sphingomonas</taxon>
    </lineage>
</organism>
<keyword evidence="7" id="KW-0997">Cell inner membrane</keyword>
<sequence>MMNERIILHGTSNAPPPPRRADAGLSTFGALAGFGAVLAAASCCILPLALAALGVGAGLSSSFTALMPLRWPLTVLSLLGLGAGWWAYARRRRACAADRSCTLPLPSSTTAIVLSIGTALALIALVWDRLEAPLIKALS</sequence>
<comment type="similarity">
    <text evidence="2">Belongs to the MerT family.</text>
</comment>
<evidence type="ECO:0000256" key="7">
    <source>
        <dbReference type="ARBA" id="ARBA00022519"/>
    </source>
</evidence>
<feature type="transmembrane region" description="Helical" evidence="15">
    <location>
        <begin position="69"/>
        <end position="88"/>
    </location>
</feature>
<keyword evidence="17" id="KW-1185">Reference proteome</keyword>
<evidence type="ECO:0000256" key="5">
    <source>
        <dbReference type="ARBA" id="ARBA00022466"/>
    </source>
</evidence>
<evidence type="ECO:0000256" key="1">
    <source>
        <dbReference type="ARBA" id="ARBA00004429"/>
    </source>
</evidence>
<name>A0A916TA14_9SPHN</name>
<dbReference type="GO" id="GO:0046872">
    <property type="term" value="F:metal ion binding"/>
    <property type="evidence" value="ECO:0007669"/>
    <property type="project" value="UniProtKB-KW"/>
</dbReference>
<dbReference type="Gene3D" id="1.10.287.910">
    <property type="entry name" value="bacterial mercury transporter, merf"/>
    <property type="match status" value="1"/>
</dbReference>
<dbReference type="Proteomes" id="UP000623067">
    <property type="component" value="Unassembled WGS sequence"/>
</dbReference>
<reference evidence="16" key="2">
    <citation type="submission" date="2020-09" db="EMBL/GenBank/DDBJ databases">
        <authorList>
            <person name="Sun Q."/>
            <person name="Zhou Y."/>
        </authorList>
    </citation>
    <scope>NUCLEOTIDE SEQUENCE</scope>
    <source>
        <strain evidence="16">CGMCC 1.15330</strain>
    </source>
</reference>
<evidence type="ECO:0000313" key="16">
    <source>
        <dbReference type="EMBL" id="GGB37399.1"/>
    </source>
</evidence>
<evidence type="ECO:0000256" key="4">
    <source>
        <dbReference type="ARBA" id="ARBA00022448"/>
    </source>
</evidence>
<keyword evidence="12 15" id="KW-0472">Membrane</keyword>
<comment type="subcellular location">
    <subcellularLocation>
        <location evidence="1">Cell inner membrane</location>
        <topology evidence="1">Multi-pass membrane protein</topology>
    </subcellularLocation>
</comment>
<dbReference type="InterPro" id="IPR003457">
    <property type="entry name" value="Transprt_MerT"/>
</dbReference>
<evidence type="ECO:0000256" key="9">
    <source>
        <dbReference type="ARBA" id="ARBA00022723"/>
    </source>
</evidence>
<dbReference type="GO" id="GO:0015097">
    <property type="term" value="F:mercury ion transmembrane transporter activity"/>
    <property type="evidence" value="ECO:0007669"/>
    <property type="project" value="InterPro"/>
</dbReference>
<dbReference type="AlphaFoldDB" id="A0A916TA14"/>
<keyword evidence="10" id="KW-0476">Mercury</keyword>
<evidence type="ECO:0000256" key="13">
    <source>
        <dbReference type="ARBA" id="ARBA00030934"/>
    </source>
</evidence>
<dbReference type="RefSeq" id="WP_229664607.1">
    <property type="nucleotide sequence ID" value="NZ_BMIH01000004.1"/>
</dbReference>
<proteinExistence type="inferred from homology"/>
<evidence type="ECO:0000256" key="8">
    <source>
        <dbReference type="ARBA" id="ARBA00022692"/>
    </source>
</evidence>
<gene>
    <name evidence="16" type="ORF">GCM10011380_28440</name>
</gene>
<feature type="transmembrane region" description="Helical" evidence="15">
    <location>
        <begin position="28"/>
        <end position="57"/>
    </location>
</feature>
<keyword evidence="9" id="KW-0479">Metal-binding</keyword>
<evidence type="ECO:0000256" key="15">
    <source>
        <dbReference type="SAM" id="Phobius"/>
    </source>
</evidence>
<dbReference type="Pfam" id="PF02411">
    <property type="entry name" value="MerT"/>
    <property type="match status" value="1"/>
</dbReference>
<evidence type="ECO:0000256" key="3">
    <source>
        <dbReference type="ARBA" id="ARBA00017053"/>
    </source>
</evidence>
<evidence type="ECO:0000256" key="14">
    <source>
        <dbReference type="ARBA" id="ARBA00045720"/>
    </source>
</evidence>